<feature type="chain" id="PRO_5015157167" evidence="1">
    <location>
        <begin position="20"/>
        <end position="72"/>
    </location>
</feature>
<reference evidence="2" key="1">
    <citation type="submission" date="2018-02" db="EMBL/GenBank/DDBJ databases">
        <title>Rhizophora mucronata_Transcriptome.</title>
        <authorList>
            <person name="Meera S.P."/>
            <person name="Sreeshan A."/>
            <person name="Augustine A."/>
        </authorList>
    </citation>
    <scope>NUCLEOTIDE SEQUENCE</scope>
    <source>
        <tissue evidence="2">Leaf</tissue>
    </source>
</reference>
<dbReference type="AlphaFoldDB" id="A0A2P2PRJ0"/>
<name>A0A2P2PRJ0_RHIMU</name>
<feature type="signal peptide" evidence="1">
    <location>
        <begin position="1"/>
        <end position="19"/>
    </location>
</feature>
<sequence>MLIMLSSLRDLLLLKDSYCWIPWDMAAGNYIDWICLYCKSSCIQMEFPNLTTLSRKLREPLNGDNSYTQMEH</sequence>
<accession>A0A2P2PRJ0</accession>
<proteinExistence type="predicted"/>
<protein>
    <submittedName>
        <fullName evidence="2">Uncharacterized protein</fullName>
    </submittedName>
</protein>
<evidence type="ECO:0000256" key="1">
    <source>
        <dbReference type="SAM" id="SignalP"/>
    </source>
</evidence>
<dbReference type="EMBL" id="GGEC01076874">
    <property type="protein sequence ID" value="MBX57358.1"/>
    <property type="molecule type" value="Transcribed_RNA"/>
</dbReference>
<keyword evidence="1" id="KW-0732">Signal</keyword>
<organism evidence="2">
    <name type="scientific">Rhizophora mucronata</name>
    <name type="common">Asiatic mangrove</name>
    <dbReference type="NCBI Taxonomy" id="61149"/>
    <lineage>
        <taxon>Eukaryota</taxon>
        <taxon>Viridiplantae</taxon>
        <taxon>Streptophyta</taxon>
        <taxon>Embryophyta</taxon>
        <taxon>Tracheophyta</taxon>
        <taxon>Spermatophyta</taxon>
        <taxon>Magnoliopsida</taxon>
        <taxon>eudicotyledons</taxon>
        <taxon>Gunneridae</taxon>
        <taxon>Pentapetalae</taxon>
        <taxon>rosids</taxon>
        <taxon>fabids</taxon>
        <taxon>Malpighiales</taxon>
        <taxon>Rhizophoraceae</taxon>
        <taxon>Rhizophora</taxon>
    </lineage>
</organism>
<evidence type="ECO:0000313" key="2">
    <source>
        <dbReference type="EMBL" id="MBX57358.1"/>
    </source>
</evidence>